<evidence type="ECO:0000313" key="1">
    <source>
        <dbReference type="EMBL" id="TQS84077.1"/>
    </source>
</evidence>
<reference evidence="1" key="1">
    <citation type="submission" date="2016-03" db="EMBL/GenBank/DDBJ databases">
        <authorList>
            <person name="Borrel G."/>
            <person name="Mccann A."/>
            <person name="O'Toole P.W."/>
        </authorList>
    </citation>
    <scope>NUCLEOTIDE SEQUENCE</scope>
    <source>
        <strain evidence="1">183</strain>
    </source>
</reference>
<dbReference type="PANTHER" id="PTHR30024">
    <property type="entry name" value="ALIPHATIC SULFONATES-BINDING PROTEIN-RELATED"/>
    <property type="match status" value="1"/>
</dbReference>
<name>A0A8J8PGM8_9ARCH</name>
<gene>
    <name evidence="1" type="ORF">A3207_07110</name>
</gene>
<dbReference type="RefSeq" id="WP_400194992.1">
    <property type="nucleotide sequence ID" value="NZ_CAYAYE010000028.1"/>
</dbReference>
<evidence type="ECO:0000313" key="2">
    <source>
        <dbReference type="Proteomes" id="UP000752814"/>
    </source>
</evidence>
<dbReference type="EMBL" id="LVVT01000007">
    <property type="protein sequence ID" value="TQS84077.1"/>
    <property type="molecule type" value="Genomic_DNA"/>
</dbReference>
<sequence length="520" mass="56814">MKLGRNQAIAIIVVAVVLCAGVGVVWSYSQSSDKDTGLVFAVGNKDCYEPCWIADEMGYYEKNGVNVDTLTVSGGGKALEALLSGQADIAGFGSTPLVNCLNNNSSGDYVVLARWMGGESYAELASTIFKENNELYSYSLYYPNGSDGAVTVTLHDNSQKDVTMKPIKGSNITIGLDITTGYDAALIKYCGATGLTYAYEGDANAASADIVMKPVEFSLQVAALTQTHDVDGLVGGSYGLAAYFVSNDVILSSPNVEEYPSLESEATCCLIASADAYANKYDEIVGVLKALQEACCYIYGIDYTTDILTKEYVQDAQNKLTDKEKQELFGTTTATEKGYYYRTDACSLIADVFGYPFTTDVQRLSYDNYTWGVDFELVDMKIIKNSYNVYSSNDPNKYREVSGIDYMEYFDGRALSDALKDRNGNSSWNSDAWFVDASTYLCTDYSIKLSENSNIHSIYLNVKDGMWSVQFLDNNGKAVNASISGITMNGKELTEGWTYENETLEFQCVITGNVVISATF</sequence>
<protein>
    <submittedName>
        <fullName evidence="1">Uncharacterized protein</fullName>
    </submittedName>
</protein>
<dbReference type="Proteomes" id="UP000752814">
    <property type="component" value="Unassembled WGS sequence"/>
</dbReference>
<dbReference type="Gene3D" id="3.40.190.10">
    <property type="entry name" value="Periplasmic binding protein-like II"/>
    <property type="match status" value="1"/>
</dbReference>
<dbReference type="AlphaFoldDB" id="A0A8J8PGM8"/>
<organism evidence="1 2">
    <name type="scientific">Candidatus Methanomassiliicoccus intestinalis</name>
    <dbReference type="NCBI Taxonomy" id="1406512"/>
    <lineage>
        <taxon>Archaea</taxon>
        <taxon>Methanobacteriati</taxon>
        <taxon>Thermoplasmatota</taxon>
        <taxon>Thermoplasmata</taxon>
        <taxon>Methanomassiliicoccales</taxon>
        <taxon>Methanomassiliicoccaceae</taxon>
        <taxon>Methanomassiliicoccus</taxon>
    </lineage>
</organism>
<proteinExistence type="predicted"/>
<dbReference type="SUPFAM" id="SSF53850">
    <property type="entry name" value="Periplasmic binding protein-like II"/>
    <property type="match status" value="1"/>
</dbReference>
<comment type="caution">
    <text evidence="1">The sequence shown here is derived from an EMBL/GenBank/DDBJ whole genome shotgun (WGS) entry which is preliminary data.</text>
</comment>
<accession>A0A8J8PGM8</accession>